<comment type="subunit">
    <text evidence="3 16">Monomer.</text>
</comment>
<dbReference type="Pfam" id="PF00153">
    <property type="entry name" value="Mito_carr"/>
    <property type="match status" value="3"/>
</dbReference>
<comment type="caution">
    <text evidence="16">Lacks conserved residue(s) required for the propagation of feature annotation.</text>
</comment>
<reference evidence="17 18" key="1">
    <citation type="submission" date="2016-11" db="EMBL/GenBank/DDBJ databases">
        <title>The macronuclear genome of Stentor coeruleus: a giant cell with tiny introns.</title>
        <authorList>
            <person name="Slabodnick M."/>
            <person name="Ruby J.G."/>
            <person name="Reiff S.B."/>
            <person name="Swart E.C."/>
            <person name="Gosai S."/>
            <person name="Prabakaran S."/>
            <person name="Witkowska E."/>
            <person name="Larue G.E."/>
            <person name="Fisher S."/>
            <person name="Freeman R.M."/>
            <person name="Gunawardena J."/>
            <person name="Chu W."/>
            <person name="Stover N.A."/>
            <person name="Gregory B.D."/>
            <person name="Nowacki M."/>
            <person name="Derisi J."/>
            <person name="Roy S.W."/>
            <person name="Marshall W.F."/>
            <person name="Sood P."/>
        </authorList>
    </citation>
    <scope>NUCLEOTIDE SEQUENCE [LARGE SCALE GENOMIC DNA]</scope>
    <source>
        <strain evidence="17">WM001</strain>
    </source>
</reference>
<feature type="repeat" description="Solcar" evidence="14">
    <location>
        <begin position="205"/>
        <end position="293"/>
    </location>
</feature>
<evidence type="ECO:0000256" key="9">
    <source>
        <dbReference type="ARBA" id="ARBA00022989"/>
    </source>
</evidence>
<keyword evidence="18" id="KW-1185">Reference proteome</keyword>
<dbReference type="InterPro" id="IPR002067">
    <property type="entry name" value="MCP"/>
</dbReference>
<evidence type="ECO:0000256" key="4">
    <source>
        <dbReference type="ARBA" id="ARBA00022448"/>
    </source>
</evidence>
<evidence type="ECO:0000256" key="3">
    <source>
        <dbReference type="ARBA" id="ARBA00011245"/>
    </source>
</evidence>
<keyword evidence="7" id="KW-0677">Repeat</keyword>
<dbReference type="EMBL" id="MPUH01001039">
    <property type="protein sequence ID" value="OMJ70938.1"/>
    <property type="molecule type" value="Genomic_DNA"/>
</dbReference>
<comment type="subcellular location">
    <subcellularLocation>
        <location evidence="16">Membrane</location>
        <topology evidence="16">Multi-pass membrane protein</topology>
    </subcellularLocation>
    <subcellularLocation>
        <location evidence="1">Mitochondrion inner membrane</location>
        <topology evidence="1">Multi-pass membrane protein</topology>
    </subcellularLocation>
</comment>
<comment type="function">
    <text evidence="13">ADP:ATP antiporter that mediates import of ADP into the mitochondrial matrix for ATP synthesis, and export of ATP out to fuel the cell. Cycles between the cytoplasmic-open state (c-state) and the matrix-open state (m-state): operates by the alternating access mechanism with a single substrate-binding site intermittently exposed to either the cytosolic (c-state) or matrix (m-state) side of the inner mitochondrial membrane.</text>
</comment>
<name>A0A1R2B2D4_9CILI</name>
<dbReference type="AlphaFoldDB" id="A0A1R2B2D4"/>
<dbReference type="GO" id="GO:1990544">
    <property type="term" value="P:mitochondrial ATP transmembrane transport"/>
    <property type="evidence" value="ECO:0007669"/>
    <property type="project" value="InterPro"/>
</dbReference>
<feature type="repeat" description="Solcar" evidence="14">
    <location>
        <begin position="6"/>
        <end position="98"/>
    </location>
</feature>
<feature type="transmembrane region" description="Helical" evidence="16">
    <location>
        <begin position="111"/>
        <end position="129"/>
    </location>
</feature>
<sequence>MKNSSNSFLIDFTIGGFSAGLSKVIVAPIERVKLLLQLQHVAKGLEGKEKYKGIIDCVCKVYKTQGLLSFWRGNTSNIIRHFPAQAINFAIKEQIKPLLNCEGNGFIGKTIINFVAGGFAGAFSLSLVYPLDFIRTRMAADVGKEKSEREFSGISSVVRKIWLSDGITGFYRGISIAIPNSFIYRSLYFGGFDTGLSLFSDSQRANVLNIWALAQIITLTAGLLVYPLDTVRRRLMMQSGRQDILYANTRDCFRKIYTTEGGILAFYKGAASNCIRGLGGALVLVFYNKGKTHLS</sequence>
<evidence type="ECO:0000256" key="16">
    <source>
        <dbReference type="RuleBase" id="RU368008"/>
    </source>
</evidence>
<keyword evidence="9 16" id="KW-1133">Transmembrane helix</keyword>
<keyword evidence="8" id="KW-0999">Mitochondrion inner membrane</keyword>
<keyword evidence="6 14" id="KW-0812">Transmembrane</keyword>
<dbReference type="SUPFAM" id="SSF103506">
    <property type="entry name" value="Mitochondrial carrier"/>
    <property type="match status" value="1"/>
</dbReference>
<feature type="transmembrane region" description="Helical" evidence="16">
    <location>
        <begin position="169"/>
        <end position="188"/>
    </location>
</feature>
<comment type="function">
    <text evidence="16">Catalyzes the exchange of ADP and ATP across the membrane.</text>
</comment>
<evidence type="ECO:0000256" key="2">
    <source>
        <dbReference type="ARBA" id="ARBA00006375"/>
    </source>
</evidence>
<evidence type="ECO:0000256" key="13">
    <source>
        <dbReference type="ARBA" id="ARBA00045250"/>
    </source>
</evidence>
<dbReference type="GO" id="GO:0140021">
    <property type="term" value="P:mitochondrial ADP transmembrane transport"/>
    <property type="evidence" value="ECO:0007669"/>
    <property type="project" value="InterPro"/>
</dbReference>
<keyword evidence="5" id="KW-0050">Antiport</keyword>
<evidence type="ECO:0000256" key="7">
    <source>
        <dbReference type="ARBA" id="ARBA00022737"/>
    </source>
</evidence>
<dbReference type="OrthoDB" id="270584at2759"/>
<evidence type="ECO:0000256" key="10">
    <source>
        <dbReference type="ARBA" id="ARBA00023128"/>
    </source>
</evidence>
<keyword evidence="11 14" id="KW-0472">Membrane</keyword>
<evidence type="ECO:0000313" key="17">
    <source>
        <dbReference type="EMBL" id="OMJ70938.1"/>
    </source>
</evidence>
<dbReference type="GO" id="GO:0005471">
    <property type="term" value="F:ATP:ADP antiporter activity"/>
    <property type="evidence" value="ECO:0007669"/>
    <property type="project" value="UniProtKB-UniRule"/>
</dbReference>
<evidence type="ECO:0000256" key="6">
    <source>
        <dbReference type="ARBA" id="ARBA00022692"/>
    </source>
</evidence>
<keyword evidence="10" id="KW-0496">Mitochondrion</keyword>
<organism evidence="17 18">
    <name type="scientific">Stentor coeruleus</name>
    <dbReference type="NCBI Taxonomy" id="5963"/>
    <lineage>
        <taxon>Eukaryota</taxon>
        <taxon>Sar</taxon>
        <taxon>Alveolata</taxon>
        <taxon>Ciliophora</taxon>
        <taxon>Postciliodesmatophora</taxon>
        <taxon>Heterotrichea</taxon>
        <taxon>Heterotrichida</taxon>
        <taxon>Stentoridae</taxon>
        <taxon>Stentor</taxon>
    </lineage>
</organism>
<dbReference type="PRINTS" id="PR00926">
    <property type="entry name" value="MITOCARRIER"/>
</dbReference>
<comment type="similarity">
    <text evidence="2 15">Belongs to the mitochondrial carrier (TC 2.A.29) family.</text>
</comment>
<feature type="transmembrane region" description="Helical" evidence="16">
    <location>
        <begin position="208"/>
        <end position="228"/>
    </location>
</feature>
<gene>
    <name evidence="17" type="ORF">SteCoe_30974</name>
</gene>
<protein>
    <recommendedName>
        <fullName evidence="16">ADP/ATP translocase</fullName>
    </recommendedName>
    <alternativeName>
        <fullName evidence="16">ADP,ATP carrier protein</fullName>
    </alternativeName>
</protein>
<accession>A0A1R2B2D4</accession>
<proteinExistence type="inferred from homology"/>
<evidence type="ECO:0000256" key="15">
    <source>
        <dbReference type="RuleBase" id="RU000488"/>
    </source>
</evidence>
<dbReference type="InterPro" id="IPR002113">
    <property type="entry name" value="ADT_euk_type"/>
</dbReference>
<evidence type="ECO:0000256" key="5">
    <source>
        <dbReference type="ARBA" id="ARBA00022449"/>
    </source>
</evidence>
<dbReference type="PRINTS" id="PR00927">
    <property type="entry name" value="ADPTRNSLCASE"/>
</dbReference>
<evidence type="ECO:0000313" key="18">
    <source>
        <dbReference type="Proteomes" id="UP000187209"/>
    </source>
</evidence>
<dbReference type="PANTHER" id="PTHR45635:SF14">
    <property type="entry name" value="ADP_ATP TRANSLOCASE"/>
    <property type="match status" value="1"/>
</dbReference>
<dbReference type="Proteomes" id="UP000187209">
    <property type="component" value="Unassembled WGS sequence"/>
</dbReference>
<evidence type="ECO:0000256" key="1">
    <source>
        <dbReference type="ARBA" id="ARBA00004448"/>
    </source>
</evidence>
<comment type="caution">
    <text evidence="17">The sequence shown here is derived from an EMBL/GenBank/DDBJ whole genome shotgun (WGS) entry which is preliminary data.</text>
</comment>
<dbReference type="GO" id="GO:0005743">
    <property type="term" value="C:mitochondrial inner membrane"/>
    <property type="evidence" value="ECO:0007669"/>
    <property type="project" value="UniProtKB-SubCell"/>
</dbReference>
<comment type="catalytic activity">
    <reaction evidence="12">
        <text>ADP(in) + ATP(out) = ADP(out) + ATP(in)</text>
        <dbReference type="Rhea" id="RHEA:34999"/>
        <dbReference type="ChEBI" id="CHEBI:30616"/>
        <dbReference type="ChEBI" id="CHEBI:456216"/>
    </reaction>
    <physiologicalReaction direction="left-to-right" evidence="12">
        <dbReference type="Rhea" id="RHEA:35000"/>
    </physiologicalReaction>
</comment>
<evidence type="ECO:0000256" key="14">
    <source>
        <dbReference type="PROSITE-ProRule" id="PRU00282"/>
    </source>
</evidence>
<evidence type="ECO:0000256" key="12">
    <source>
        <dbReference type="ARBA" id="ARBA00024143"/>
    </source>
</evidence>
<keyword evidence="4 15" id="KW-0813">Transport</keyword>
<dbReference type="InterPro" id="IPR018108">
    <property type="entry name" value="MCP_transmembrane"/>
</dbReference>
<dbReference type="Gene3D" id="1.50.40.10">
    <property type="entry name" value="Mitochondrial carrier domain"/>
    <property type="match status" value="1"/>
</dbReference>
<dbReference type="PANTHER" id="PTHR45635">
    <property type="entry name" value="ADP,ATP CARRIER PROTEIN 1-RELATED-RELATED"/>
    <property type="match status" value="1"/>
</dbReference>
<evidence type="ECO:0000256" key="11">
    <source>
        <dbReference type="ARBA" id="ARBA00023136"/>
    </source>
</evidence>
<evidence type="ECO:0000256" key="8">
    <source>
        <dbReference type="ARBA" id="ARBA00022792"/>
    </source>
</evidence>
<dbReference type="InterPro" id="IPR023395">
    <property type="entry name" value="MCP_dom_sf"/>
</dbReference>
<dbReference type="PROSITE" id="PS50920">
    <property type="entry name" value="SOLCAR"/>
    <property type="match status" value="3"/>
</dbReference>
<feature type="repeat" description="Solcar" evidence="14">
    <location>
        <begin position="108"/>
        <end position="198"/>
    </location>
</feature>